<reference evidence="3" key="1">
    <citation type="journal article" date="2019" name="Int. J. Syst. Evol. Microbiol.">
        <title>The Global Catalogue of Microorganisms (GCM) 10K type strain sequencing project: providing services to taxonomists for standard genome sequencing and annotation.</title>
        <authorList>
            <consortium name="The Broad Institute Genomics Platform"/>
            <consortium name="The Broad Institute Genome Sequencing Center for Infectious Disease"/>
            <person name="Wu L."/>
            <person name="Ma J."/>
        </authorList>
    </citation>
    <scope>NUCLEOTIDE SEQUENCE [LARGE SCALE GENOMIC DNA]</scope>
    <source>
        <strain evidence="3">KCTC 42964</strain>
    </source>
</reference>
<keyword evidence="1" id="KW-0812">Transmembrane</keyword>
<dbReference type="RefSeq" id="WP_379903629.1">
    <property type="nucleotide sequence ID" value="NZ_JBHRTR010000031.1"/>
</dbReference>
<dbReference type="EMBL" id="JBHRTR010000031">
    <property type="protein sequence ID" value="MFC3229438.1"/>
    <property type="molecule type" value="Genomic_DNA"/>
</dbReference>
<feature type="transmembrane region" description="Helical" evidence="1">
    <location>
        <begin position="169"/>
        <end position="192"/>
    </location>
</feature>
<feature type="transmembrane region" description="Helical" evidence="1">
    <location>
        <begin position="101"/>
        <end position="124"/>
    </location>
</feature>
<dbReference type="Pfam" id="PF04087">
    <property type="entry name" value="DUF389"/>
    <property type="match status" value="1"/>
</dbReference>
<proteinExistence type="predicted"/>
<feature type="transmembrane region" description="Helical" evidence="1">
    <location>
        <begin position="49"/>
        <end position="68"/>
    </location>
</feature>
<dbReference type="InterPro" id="IPR005240">
    <property type="entry name" value="DUF389"/>
</dbReference>
<feature type="transmembrane region" description="Helical" evidence="1">
    <location>
        <begin position="144"/>
        <end position="162"/>
    </location>
</feature>
<keyword evidence="1" id="KW-0472">Membrane</keyword>
<dbReference type="Proteomes" id="UP001595528">
    <property type="component" value="Unassembled WGS sequence"/>
</dbReference>
<keyword evidence="3" id="KW-1185">Reference proteome</keyword>
<sequence length="376" mass="39593">MAEGDGRRPRWTKTGGWALLTGGGTSFFEAKISRWDMRQQMLEGAAPRFGYLALLVLSSVIATLGLIANSAPAIIGAMIVAPLMMPIVSLSYGLASLDRRIIALAAASILVGLGIVLAVAYLGVVLVGSRIAGDEILSRTAPTLLDYGIALAAGCAAAVANARPSIANSIAGVAIAVSLVPPLAVCGITLGLGEQAISSTGVAIGRIDAMQDSGYDLAGGAFLLFLANLQAIVAIGTITFLAQGYGSWRRAIVSLAAIAGMSWLIMQPLADAFFFFELKNRVLRQVADRQAQNSDAPYLDVRNVHAAYRDGMLHIVIRLIAVRGISPDLQQELDRLRASLERQIGQPVQIVLDLVPVHQKVLRSGPDTAPGPPRDR</sequence>
<feature type="transmembrane region" description="Helical" evidence="1">
    <location>
        <begin position="220"/>
        <end position="241"/>
    </location>
</feature>
<comment type="caution">
    <text evidence="2">The sequence shown here is derived from an EMBL/GenBank/DDBJ whole genome shotgun (WGS) entry which is preliminary data.</text>
</comment>
<evidence type="ECO:0000313" key="3">
    <source>
        <dbReference type="Proteomes" id="UP001595528"/>
    </source>
</evidence>
<protein>
    <submittedName>
        <fullName evidence="2">DUF389 domain-containing protein</fullName>
    </submittedName>
</protein>
<evidence type="ECO:0000313" key="2">
    <source>
        <dbReference type="EMBL" id="MFC3229438.1"/>
    </source>
</evidence>
<organism evidence="2 3">
    <name type="scientific">Marinibaculum pumilum</name>
    <dbReference type="NCBI Taxonomy" id="1766165"/>
    <lineage>
        <taxon>Bacteria</taxon>
        <taxon>Pseudomonadati</taxon>
        <taxon>Pseudomonadota</taxon>
        <taxon>Alphaproteobacteria</taxon>
        <taxon>Rhodospirillales</taxon>
        <taxon>Rhodospirillaceae</taxon>
        <taxon>Marinibaculum</taxon>
    </lineage>
</organism>
<gene>
    <name evidence="2" type="ORF">ACFOGJ_19480</name>
</gene>
<dbReference type="PANTHER" id="PTHR20992:SF9">
    <property type="entry name" value="AT15442P-RELATED"/>
    <property type="match status" value="1"/>
</dbReference>
<name>A0ABV7L517_9PROT</name>
<feature type="transmembrane region" description="Helical" evidence="1">
    <location>
        <begin position="74"/>
        <end position="94"/>
    </location>
</feature>
<keyword evidence="1" id="KW-1133">Transmembrane helix</keyword>
<dbReference type="PANTHER" id="PTHR20992">
    <property type="entry name" value="AT15442P-RELATED"/>
    <property type="match status" value="1"/>
</dbReference>
<evidence type="ECO:0000256" key="1">
    <source>
        <dbReference type="SAM" id="Phobius"/>
    </source>
</evidence>
<feature type="transmembrane region" description="Helical" evidence="1">
    <location>
        <begin position="253"/>
        <end position="276"/>
    </location>
</feature>
<accession>A0ABV7L517</accession>